<comment type="subcellular location">
    <subcellularLocation>
        <location evidence="1">Membrane</location>
        <topology evidence="1">Multi-pass membrane protein</topology>
    </subcellularLocation>
</comment>
<evidence type="ECO:0000256" key="8">
    <source>
        <dbReference type="ARBA" id="ARBA00023136"/>
    </source>
</evidence>
<evidence type="ECO:0000256" key="7">
    <source>
        <dbReference type="ARBA" id="ARBA00022989"/>
    </source>
</evidence>
<evidence type="ECO:0000256" key="1">
    <source>
        <dbReference type="ARBA" id="ARBA00004141"/>
    </source>
</evidence>
<protein>
    <recommendedName>
        <fullName evidence="10">ABC transmembrane type-1 domain-containing protein</fullName>
    </recommendedName>
</protein>
<keyword evidence="6" id="KW-0067">ATP-binding</keyword>
<feature type="domain" description="ABC transmembrane type-1" evidence="10">
    <location>
        <begin position="92"/>
        <end position="203"/>
    </location>
</feature>
<dbReference type="AlphaFoldDB" id="A0A9W9YW62"/>
<evidence type="ECO:0000256" key="4">
    <source>
        <dbReference type="ARBA" id="ARBA00022692"/>
    </source>
</evidence>
<dbReference type="PANTHER" id="PTHR24223:SF456">
    <property type="entry name" value="MULTIDRUG RESISTANCE-ASSOCIATED PROTEIN LETHAL(2)03659"/>
    <property type="match status" value="1"/>
</dbReference>
<evidence type="ECO:0000256" key="9">
    <source>
        <dbReference type="SAM" id="Phobius"/>
    </source>
</evidence>
<sequence>MPNASNGKNPRDGASALSIVFFWWMNDVLRLGNKLTLTDQDLFPLLEDHKSEELIEKAEKCWLEELKQRQSKNKKPRLWKAMASIIPWKSGLVMITLQTIRSLSYAFLPVCLWLVLKTLNDGPNLDMKFAFIYVALLGITSVVQSISAQHYLYLTDQWGLKLKVALIGLVYKKVLSLNRYRLEATMSGNTINLVSNDAQKLRSPCKSWVMPLRATGTHNQLGDPVVLDWLASSCWLPLSSSFNCLSNFNGK</sequence>
<evidence type="ECO:0000256" key="5">
    <source>
        <dbReference type="ARBA" id="ARBA00022741"/>
    </source>
</evidence>
<dbReference type="EMBL" id="MU826861">
    <property type="protein sequence ID" value="KAJ7370576.1"/>
    <property type="molecule type" value="Genomic_DNA"/>
</dbReference>
<organism evidence="11 12">
    <name type="scientific">Desmophyllum pertusum</name>
    <dbReference type="NCBI Taxonomy" id="174260"/>
    <lineage>
        <taxon>Eukaryota</taxon>
        <taxon>Metazoa</taxon>
        <taxon>Cnidaria</taxon>
        <taxon>Anthozoa</taxon>
        <taxon>Hexacorallia</taxon>
        <taxon>Scleractinia</taxon>
        <taxon>Caryophylliina</taxon>
        <taxon>Caryophylliidae</taxon>
        <taxon>Desmophyllum</taxon>
    </lineage>
</organism>
<dbReference type="GO" id="GO:0005524">
    <property type="term" value="F:ATP binding"/>
    <property type="evidence" value="ECO:0007669"/>
    <property type="project" value="UniProtKB-KW"/>
</dbReference>
<evidence type="ECO:0000259" key="10">
    <source>
        <dbReference type="PROSITE" id="PS50929"/>
    </source>
</evidence>
<keyword evidence="7 9" id="KW-1133">Transmembrane helix</keyword>
<dbReference type="OrthoDB" id="6500128at2759"/>
<dbReference type="SUPFAM" id="SSF90123">
    <property type="entry name" value="ABC transporter transmembrane region"/>
    <property type="match status" value="1"/>
</dbReference>
<dbReference type="Gene3D" id="1.20.1560.10">
    <property type="entry name" value="ABC transporter type 1, transmembrane domain"/>
    <property type="match status" value="1"/>
</dbReference>
<dbReference type="PANTHER" id="PTHR24223">
    <property type="entry name" value="ATP-BINDING CASSETTE SUB-FAMILY C"/>
    <property type="match status" value="1"/>
</dbReference>
<gene>
    <name evidence="11" type="ORF">OS493_031311</name>
</gene>
<evidence type="ECO:0000256" key="3">
    <source>
        <dbReference type="ARBA" id="ARBA00022448"/>
    </source>
</evidence>
<feature type="transmembrane region" description="Helical" evidence="9">
    <location>
        <begin position="103"/>
        <end position="119"/>
    </location>
</feature>
<keyword evidence="12" id="KW-1185">Reference proteome</keyword>
<keyword evidence="8 9" id="KW-0472">Membrane</keyword>
<dbReference type="InterPro" id="IPR036640">
    <property type="entry name" value="ABC1_TM_sf"/>
</dbReference>
<dbReference type="InterPro" id="IPR011527">
    <property type="entry name" value="ABC1_TM_dom"/>
</dbReference>
<feature type="transmembrane region" description="Helical" evidence="9">
    <location>
        <begin position="131"/>
        <end position="152"/>
    </location>
</feature>
<dbReference type="Pfam" id="PF00664">
    <property type="entry name" value="ABC_membrane"/>
    <property type="match status" value="1"/>
</dbReference>
<dbReference type="PROSITE" id="PS50929">
    <property type="entry name" value="ABC_TM1F"/>
    <property type="match status" value="1"/>
</dbReference>
<comment type="similarity">
    <text evidence="2">Belongs to the ABC transporter superfamily. ABCC family. Conjugate transporter (TC 3.A.1.208) subfamily.</text>
</comment>
<keyword evidence="3" id="KW-0813">Transport</keyword>
<accession>A0A9W9YW62</accession>
<proteinExistence type="inferred from homology"/>
<name>A0A9W9YW62_9CNID</name>
<evidence type="ECO:0000313" key="11">
    <source>
        <dbReference type="EMBL" id="KAJ7370576.1"/>
    </source>
</evidence>
<dbReference type="Proteomes" id="UP001163046">
    <property type="component" value="Unassembled WGS sequence"/>
</dbReference>
<dbReference type="GO" id="GO:0016020">
    <property type="term" value="C:membrane"/>
    <property type="evidence" value="ECO:0007669"/>
    <property type="project" value="UniProtKB-SubCell"/>
</dbReference>
<evidence type="ECO:0000256" key="6">
    <source>
        <dbReference type="ARBA" id="ARBA00022840"/>
    </source>
</evidence>
<reference evidence="11" key="1">
    <citation type="submission" date="2023-01" db="EMBL/GenBank/DDBJ databases">
        <title>Genome assembly of the deep-sea coral Lophelia pertusa.</title>
        <authorList>
            <person name="Herrera S."/>
            <person name="Cordes E."/>
        </authorList>
    </citation>
    <scope>NUCLEOTIDE SEQUENCE</scope>
    <source>
        <strain evidence="11">USNM1676648</strain>
        <tissue evidence="11">Polyp</tissue>
    </source>
</reference>
<keyword evidence="5" id="KW-0547">Nucleotide-binding</keyword>
<comment type="caution">
    <text evidence="11">The sequence shown here is derived from an EMBL/GenBank/DDBJ whole genome shotgun (WGS) entry which is preliminary data.</text>
</comment>
<evidence type="ECO:0000256" key="2">
    <source>
        <dbReference type="ARBA" id="ARBA00009726"/>
    </source>
</evidence>
<keyword evidence="4 9" id="KW-0812">Transmembrane</keyword>
<dbReference type="InterPro" id="IPR050173">
    <property type="entry name" value="ABC_transporter_C-like"/>
</dbReference>
<dbReference type="GO" id="GO:0140359">
    <property type="term" value="F:ABC-type transporter activity"/>
    <property type="evidence" value="ECO:0007669"/>
    <property type="project" value="InterPro"/>
</dbReference>
<evidence type="ECO:0000313" key="12">
    <source>
        <dbReference type="Proteomes" id="UP001163046"/>
    </source>
</evidence>